<evidence type="ECO:0000256" key="14">
    <source>
        <dbReference type="PIRSR" id="PIRSR603373-1"/>
    </source>
</evidence>
<comment type="similarity">
    <text evidence="16">Belongs to the TRAFAC class TrmE-Era-EngA-EngB-Septin-like GTPase superfamily. FeoB GTPase (TC 9.A.8) family.</text>
</comment>
<evidence type="ECO:0000256" key="8">
    <source>
        <dbReference type="ARBA" id="ARBA00022989"/>
    </source>
</evidence>
<dbReference type="InterPro" id="IPR050860">
    <property type="entry name" value="FeoB_GTPase"/>
</dbReference>
<dbReference type="InterPro" id="IPR005225">
    <property type="entry name" value="Small_GTP-bd"/>
</dbReference>
<evidence type="ECO:0000256" key="5">
    <source>
        <dbReference type="ARBA" id="ARBA00022519"/>
    </source>
</evidence>
<feature type="transmembrane region" description="Helical" evidence="16">
    <location>
        <begin position="673"/>
        <end position="693"/>
    </location>
</feature>
<keyword evidence="12 16" id="KW-0472">Membrane</keyword>
<keyword evidence="10" id="KW-0406">Ion transport</keyword>
<keyword evidence="9 16" id="KW-0408">Iron</keyword>
<dbReference type="InterPro" id="IPR041069">
    <property type="entry name" value="FeoB_Cyto"/>
</dbReference>
<feature type="binding site" evidence="15">
    <location>
        <position position="25"/>
    </location>
    <ligand>
        <name>Mg(2+)</name>
        <dbReference type="ChEBI" id="CHEBI:18420"/>
        <label>2</label>
    </ligand>
</feature>
<name>A0A1B7XAQ1_9BACT</name>
<feature type="binding site" evidence="15">
    <location>
        <position position="22"/>
    </location>
    <ligand>
        <name>Mg(2+)</name>
        <dbReference type="ChEBI" id="CHEBI:18420"/>
        <label>1</label>
    </ligand>
</feature>
<evidence type="ECO:0000256" key="11">
    <source>
        <dbReference type="ARBA" id="ARBA00023134"/>
    </source>
</evidence>
<comment type="function">
    <text evidence="16">Probable transporter of a GTP-driven Fe(2+) uptake system.</text>
</comment>
<proteinExistence type="inferred from homology"/>
<keyword evidence="8 16" id="KW-1133">Transmembrane helix</keyword>
<dbReference type="NCBIfam" id="TIGR00231">
    <property type="entry name" value="small_GTP"/>
    <property type="match status" value="1"/>
</dbReference>
<evidence type="ECO:0000256" key="2">
    <source>
        <dbReference type="ARBA" id="ARBA00022448"/>
    </source>
</evidence>
<feature type="binding site" evidence="14">
    <location>
        <begin position="11"/>
        <end position="18"/>
    </location>
    <ligand>
        <name>GTP</name>
        <dbReference type="ChEBI" id="CHEBI:37565"/>
        <label>1</label>
    </ligand>
</feature>
<dbReference type="Gene3D" id="1.10.287.1770">
    <property type="match status" value="1"/>
</dbReference>
<dbReference type="PATRIC" id="fig|1560234.3.peg.1627"/>
<keyword evidence="3" id="KW-1003">Cell membrane</keyword>
<feature type="transmembrane region" description="Helical" evidence="16">
    <location>
        <begin position="436"/>
        <end position="462"/>
    </location>
</feature>
<keyword evidence="2 16" id="KW-0813">Transport</keyword>
<evidence type="ECO:0000256" key="6">
    <source>
        <dbReference type="ARBA" id="ARBA00022692"/>
    </source>
</evidence>
<sequence length="728" mass="79537">MSKEIKVALAGNPNSGKTTAFNAITGARQHVGNYPGITVDKKEGFTKVGENRIHLIDLPGTYSLTAYTMEEIVARNVVADQRPDVVIDVLNAGALERNLYLAIQLMEMGAPIVLALNMMDEANKQGMKIDIDKLADLLNVPVVETVARTGEGIQELLTETVKCAAKNEGKKWEPLSISYGPDLDPALNKMVDLIEKNNLLTDRYPSRWTALKYLESDDEIMQLGREAHPVSAELEEVVKSVSKHLESTLATYPEAVIADYRYGYITSIIRQGVVTRLDAAADRVALSDKIDTIVTHRFLGPIIMLAVMYLIYQVTFTFSETPVGWFESFFGWLGETAEANMNDGLLKSLVISGVIDGVGGVMGFVPLIMFMFLQIAILEDSGYMARVAYMLDRVFRFFGLHGCSVMPFIVSGGIAGGCAVPGVMAARTLRSPKEKLATLITAPFMACGAKLPVFLLFVGVFFEKNQAMVMFMITMVAWACALIVSKILRNTVIKGEATPFVMELPPYRFPTLRGLFIHTWERTWQYIKKAGTVILAISILIWAAMTFPNLPEDQVAAFDAQKTVVQEQIDAATASGAPVAELEEKLLSVENEEAEATLKNSYAGSIGVALEPIMSPAGFDWRTNIALVGGFAAKEVIVSTLGTAYSLGEVDPEDASPLAERIAQDPNWTPATAIAFLLFVLLYAPCFVTVVAIKQEANSWKWAIFSVVFNTALAYTVAVAVVQIGKLL</sequence>
<evidence type="ECO:0000256" key="9">
    <source>
        <dbReference type="ARBA" id="ARBA00023004"/>
    </source>
</evidence>
<dbReference type="CDD" id="cd01879">
    <property type="entry name" value="FeoB"/>
    <property type="match status" value="1"/>
</dbReference>
<reference evidence="18 19" key="1">
    <citation type="submission" date="2015-01" db="EMBL/GenBank/DDBJ databases">
        <title>Desulfovibrio sp. JC271 draft genome sequence.</title>
        <authorList>
            <person name="Shivani Y."/>
            <person name="Subhash Y."/>
            <person name="Sasikala C."/>
            <person name="Ramana C.V."/>
        </authorList>
    </citation>
    <scope>NUCLEOTIDE SEQUENCE [LARGE SCALE GENOMIC DNA]</scope>
    <source>
        <strain evidence="18 19">JC271</strain>
    </source>
</reference>
<keyword evidence="15" id="KW-0460">Magnesium</keyword>
<dbReference type="FunFam" id="3.40.50.300:FF:000426">
    <property type="entry name" value="Ferrous iron transport protein B"/>
    <property type="match status" value="1"/>
</dbReference>
<dbReference type="InterPro" id="IPR027417">
    <property type="entry name" value="P-loop_NTPase"/>
</dbReference>
<feature type="binding site" evidence="14">
    <location>
        <begin position="117"/>
        <end position="120"/>
    </location>
    <ligand>
        <name>GTP</name>
        <dbReference type="ChEBI" id="CHEBI:37565"/>
        <label>1</label>
    </ligand>
</feature>
<dbReference type="NCBIfam" id="TIGR00437">
    <property type="entry name" value="feoB"/>
    <property type="match status" value="1"/>
</dbReference>
<dbReference type="Pfam" id="PF02421">
    <property type="entry name" value="FeoB_N"/>
    <property type="match status" value="1"/>
</dbReference>
<dbReference type="PANTHER" id="PTHR43185:SF1">
    <property type="entry name" value="FE(2+) TRANSPORTER FEOB"/>
    <property type="match status" value="1"/>
</dbReference>
<dbReference type="STRING" id="1560234.SP90_12610"/>
<dbReference type="Pfam" id="PF07670">
    <property type="entry name" value="Gate"/>
    <property type="match status" value="2"/>
</dbReference>
<dbReference type="Pfam" id="PF17910">
    <property type="entry name" value="FeoB_Cyto"/>
    <property type="match status" value="1"/>
</dbReference>
<keyword evidence="5" id="KW-0997">Cell inner membrane</keyword>
<dbReference type="PRINTS" id="PR00326">
    <property type="entry name" value="GTP1OBG"/>
</dbReference>
<comment type="caution">
    <text evidence="18">The sequence shown here is derived from an EMBL/GenBank/DDBJ whole genome shotgun (WGS) entry which is preliminary data.</text>
</comment>
<dbReference type="OrthoDB" id="9809127at2"/>
<evidence type="ECO:0000256" key="7">
    <source>
        <dbReference type="ARBA" id="ARBA00022741"/>
    </source>
</evidence>
<organism evidence="18 19">
    <name type="scientific">Halodesulfovibrio spirochaetisodalis</name>
    <dbReference type="NCBI Taxonomy" id="1560234"/>
    <lineage>
        <taxon>Bacteria</taxon>
        <taxon>Pseudomonadati</taxon>
        <taxon>Thermodesulfobacteriota</taxon>
        <taxon>Desulfovibrionia</taxon>
        <taxon>Desulfovibrionales</taxon>
        <taxon>Desulfovibrionaceae</taxon>
        <taxon>Halodesulfovibrio</taxon>
    </lineage>
</organism>
<evidence type="ECO:0000313" key="18">
    <source>
        <dbReference type="EMBL" id="OBQ46448.1"/>
    </source>
</evidence>
<dbReference type="GO" id="GO:0046872">
    <property type="term" value="F:metal ion binding"/>
    <property type="evidence" value="ECO:0007669"/>
    <property type="project" value="UniProtKB-KW"/>
</dbReference>
<keyword evidence="4 16" id="KW-0410">Iron transport</keyword>
<feature type="binding site" evidence="14">
    <location>
        <begin position="57"/>
        <end position="60"/>
    </location>
    <ligand>
        <name>GTP</name>
        <dbReference type="ChEBI" id="CHEBI:37565"/>
        <label>1</label>
    </ligand>
</feature>
<feature type="transmembrane region" description="Helical" evidence="16">
    <location>
        <begin position="526"/>
        <end position="545"/>
    </location>
</feature>
<dbReference type="Gene3D" id="3.40.50.300">
    <property type="entry name" value="P-loop containing nucleotide triphosphate hydrolases"/>
    <property type="match status" value="1"/>
</dbReference>
<evidence type="ECO:0000256" key="15">
    <source>
        <dbReference type="PIRSR" id="PIRSR603373-2"/>
    </source>
</evidence>
<feature type="transmembrane region" description="Helical" evidence="16">
    <location>
        <begin position="468"/>
        <end position="488"/>
    </location>
</feature>
<comment type="subcellular location">
    <subcellularLocation>
        <location evidence="1 16">Cell inner membrane</location>
        <topology evidence="1 16">Multi-pass membrane protein</topology>
    </subcellularLocation>
</comment>
<dbReference type="InterPro" id="IPR011642">
    <property type="entry name" value="Gate_dom"/>
</dbReference>
<feature type="domain" description="FeoB-type G" evidence="17">
    <location>
        <begin position="4"/>
        <end position="166"/>
    </location>
</feature>
<feature type="binding site" evidence="15">
    <location>
        <position position="26"/>
    </location>
    <ligand>
        <name>Mg(2+)</name>
        <dbReference type="ChEBI" id="CHEBI:18420"/>
        <label>2</label>
    </ligand>
</feature>
<gene>
    <name evidence="18" type="ORF">SP90_12610</name>
</gene>
<evidence type="ECO:0000256" key="3">
    <source>
        <dbReference type="ARBA" id="ARBA00022475"/>
    </source>
</evidence>
<evidence type="ECO:0000313" key="19">
    <source>
        <dbReference type="Proteomes" id="UP000091979"/>
    </source>
</evidence>
<feature type="binding site" evidence="15">
    <location>
        <position position="23"/>
    </location>
    <ligand>
        <name>Mg(2+)</name>
        <dbReference type="ChEBI" id="CHEBI:18420"/>
        <label>2</label>
    </ligand>
</feature>
<dbReference type="InterPro" id="IPR003373">
    <property type="entry name" value="Fe2_transport_prot-B"/>
</dbReference>
<dbReference type="AlphaFoldDB" id="A0A1B7XAQ1"/>
<keyword evidence="19" id="KW-1185">Reference proteome</keyword>
<keyword evidence="11 14" id="KW-0342">GTP-binding</keyword>
<feature type="transmembrane region" description="Helical" evidence="16">
    <location>
        <begin position="298"/>
        <end position="318"/>
    </location>
</feature>
<dbReference type="RefSeq" id="WP_066856796.1">
    <property type="nucleotide sequence ID" value="NZ_JXMS01000024.1"/>
</dbReference>
<feature type="transmembrane region" description="Helical" evidence="16">
    <location>
        <begin position="349"/>
        <end position="377"/>
    </location>
</feature>
<evidence type="ECO:0000259" key="17">
    <source>
        <dbReference type="PROSITE" id="PS51711"/>
    </source>
</evidence>
<dbReference type="InterPro" id="IPR011640">
    <property type="entry name" value="Fe2_transport_prot_B_C"/>
</dbReference>
<dbReference type="GO" id="GO:0005525">
    <property type="term" value="F:GTP binding"/>
    <property type="evidence" value="ECO:0007669"/>
    <property type="project" value="UniProtKB-KW"/>
</dbReference>
<evidence type="ECO:0000256" key="16">
    <source>
        <dbReference type="RuleBase" id="RU362098"/>
    </source>
</evidence>
<keyword evidence="7 14" id="KW-0547">Nucleotide-binding</keyword>
<dbReference type="SUPFAM" id="SSF52540">
    <property type="entry name" value="P-loop containing nucleoside triphosphate hydrolases"/>
    <property type="match status" value="1"/>
</dbReference>
<keyword evidence="15" id="KW-0479">Metal-binding</keyword>
<dbReference type="PROSITE" id="PS51711">
    <property type="entry name" value="G_FEOB"/>
    <property type="match status" value="1"/>
</dbReference>
<feature type="transmembrane region" description="Helical" evidence="16">
    <location>
        <begin position="702"/>
        <end position="725"/>
    </location>
</feature>
<dbReference type="PANTHER" id="PTHR43185">
    <property type="entry name" value="FERROUS IRON TRANSPORT PROTEIN B"/>
    <property type="match status" value="1"/>
</dbReference>
<evidence type="ECO:0000256" key="1">
    <source>
        <dbReference type="ARBA" id="ARBA00004429"/>
    </source>
</evidence>
<dbReference type="Proteomes" id="UP000091979">
    <property type="component" value="Unassembled WGS sequence"/>
</dbReference>
<dbReference type="GO" id="GO:0015093">
    <property type="term" value="F:ferrous iron transmembrane transporter activity"/>
    <property type="evidence" value="ECO:0007669"/>
    <property type="project" value="UniProtKB-UniRule"/>
</dbReference>
<keyword evidence="6 16" id="KW-0812">Transmembrane</keyword>
<evidence type="ECO:0000256" key="10">
    <source>
        <dbReference type="ARBA" id="ARBA00023065"/>
    </source>
</evidence>
<dbReference type="GO" id="GO:0005886">
    <property type="term" value="C:plasma membrane"/>
    <property type="evidence" value="ECO:0007669"/>
    <property type="project" value="UniProtKB-SubCell"/>
</dbReference>
<protein>
    <recommendedName>
        <fullName evidence="13 16">Ferrous iron transport protein B</fullName>
    </recommendedName>
</protein>
<feature type="binding site" evidence="14">
    <location>
        <begin position="36"/>
        <end position="40"/>
    </location>
    <ligand>
        <name>GTP</name>
        <dbReference type="ChEBI" id="CHEBI:37565"/>
        <label>1</label>
    </ligand>
</feature>
<dbReference type="InterPro" id="IPR030389">
    <property type="entry name" value="G_FEOB_dom"/>
</dbReference>
<dbReference type="InterPro" id="IPR006073">
    <property type="entry name" value="GTP-bd"/>
</dbReference>
<evidence type="ECO:0000256" key="4">
    <source>
        <dbReference type="ARBA" id="ARBA00022496"/>
    </source>
</evidence>
<dbReference type="EMBL" id="JXMS01000024">
    <property type="protein sequence ID" value="OBQ46448.1"/>
    <property type="molecule type" value="Genomic_DNA"/>
</dbReference>
<evidence type="ECO:0000256" key="12">
    <source>
        <dbReference type="ARBA" id="ARBA00023136"/>
    </source>
</evidence>
<dbReference type="Pfam" id="PF07664">
    <property type="entry name" value="FeoB_C"/>
    <property type="match status" value="1"/>
</dbReference>
<evidence type="ECO:0000256" key="13">
    <source>
        <dbReference type="NCBIfam" id="TIGR00437"/>
    </source>
</evidence>
<accession>A0A1B7XAQ1</accession>
<feature type="transmembrane region" description="Helical" evidence="16">
    <location>
        <begin position="397"/>
        <end position="424"/>
    </location>
</feature>